<gene>
    <name evidence="1" type="ORF">D9Q98_010111</name>
</gene>
<evidence type="ECO:0000313" key="2">
    <source>
        <dbReference type="Proteomes" id="UP001055712"/>
    </source>
</evidence>
<accession>A0A9D4TMS6</accession>
<protein>
    <recommendedName>
        <fullName evidence="3">BTB domain-containing protein</fullName>
    </recommendedName>
</protein>
<evidence type="ECO:0000313" key="1">
    <source>
        <dbReference type="EMBL" id="KAI3429798.1"/>
    </source>
</evidence>
<dbReference type="OrthoDB" id="507640at2759"/>
<dbReference type="Proteomes" id="UP001055712">
    <property type="component" value="Unassembled WGS sequence"/>
</dbReference>
<proteinExistence type="predicted"/>
<comment type="caution">
    <text evidence="1">The sequence shown here is derived from an EMBL/GenBank/DDBJ whole genome shotgun (WGS) entry which is preliminary data.</text>
</comment>
<sequence length="332" mass="36151">MLQVTSYCRGLQPECYLEFGQRLYPLSSSFITKSSVLESQLRSATKAGPGGKAVLALDSTQLQNLQHLAGPLSPLGVERFLAALSGAALEHSCSEVEQVVQILKLADWFGAHELRDRCDSRLCQLLYGLSNRQQISDSREEAAACALEAGIQHCLTKTVGWLLPWALQQLSRGDKECPGAAAAEQLSGELHTGQQASSWFLDRAARRRRRLHAALLSDDHLKVVLMEQQWWSQGDDFEAACGECGCSPSDLRPAYDCTGEAWLWSRDGSSYRAAAAHLAHLLHERCWGLTPAGNGFGSGTLQMSPRRIQELAAPCQGLVRQGSMSSVGQPAC</sequence>
<dbReference type="EMBL" id="SIDB01000008">
    <property type="protein sequence ID" value="KAI3429798.1"/>
    <property type="molecule type" value="Genomic_DNA"/>
</dbReference>
<reference evidence="1" key="1">
    <citation type="journal article" date="2019" name="Plant J.">
        <title>Chlorella vulgaris genome assembly and annotation reveals the molecular basis for metabolic acclimation to high light conditions.</title>
        <authorList>
            <person name="Cecchin M."/>
            <person name="Marcolungo L."/>
            <person name="Rossato M."/>
            <person name="Girolomoni L."/>
            <person name="Cosentino E."/>
            <person name="Cuine S."/>
            <person name="Li-Beisson Y."/>
            <person name="Delledonne M."/>
            <person name="Ballottari M."/>
        </authorList>
    </citation>
    <scope>NUCLEOTIDE SEQUENCE</scope>
    <source>
        <strain evidence="1">211/11P</strain>
    </source>
</reference>
<keyword evidence="2" id="KW-1185">Reference proteome</keyword>
<dbReference type="AlphaFoldDB" id="A0A9D4TMS6"/>
<reference evidence="1" key="2">
    <citation type="submission" date="2020-11" db="EMBL/GenBank/DDBJ databases">
        <authorList>
            <person name="Cecchin M."/>
            <person name="Marcolungo L."/>
            <person name="Rossato M."/>
            <person name="Girolomoni L."/>
            <person name="Cosentino E."/>
            <person name="Cuine S."/>
            <person name="Li-Beisson Y."/>
            <person name="Delledonne M."/>
            <person name="Ballottari M."/>
        </authorList>
    </citation>
    <scope>NUCLEOTIDE SEQUENCE</scope>
    <source>
        <strain evidence="1">211/11P</strain>
        <tissue evidence="1">Whole cell</tissue>
    </source>
</reference>
<name>A0A9D4TMS6_CHLVU</name>
<evidence type="ECO:0008006" key="3">
    <source>
        <dbReference type="Google" id="ProtNLM"/>
    </source>
</evidence>
<organism evidence="1 2">
    <name type="scientific">Chlorella vulgaris</name>
    <name type="common">Green alga</name>
    <dbReference type="NCBI Taxonomy" id="3077"/>
    <lineage>
        <taxon>Eukaryota</taxon>
        <taxon>Viridiplantae</taxon>
        <taxon>Chlorophyta</taxon>
        <taxon>core chlorophytes</taxon>
        <taxon>Trebouxiophyceae</taxon>
        <taxon>Chlorellales</taxon>
        <taxon>Chlorellaceae</taxon>
        <taxon>Chlorella clade</taxon>
        <taxon>Chlorella</taxon>
    </lineage>
</organism>